<sequence>MIPIRTRTATAQTGLHLAVGPVLLCFRTANRRRTLTHRICRRGRMVEIGVAKGADAGLTWIRVPQFLTRLKRTERGGTRFSWLFHSHGTCTRPVFTALGTVEEGELSLPILLAERVATAAREAESFKSECTDVGKKADHLAGLLRSVARVAASAPAPSYDRPVRRILAESSKTLDRGLALVRRCRRAGFLRRVVTITTGSTDLRKALALLDASAADLRWLLSIYSDDDGGGGFAISLPPIASTDPILAWVWSYAATVQSPARSPADRAHAAQALASLALDNDRNKKIILEEGCVPPLLALLRDGPPVESQIAAAVALSNLANAADNVSVILSELAVPVIVHVLSDSPMRLQTQVAGLVSRLAAHHPDAQEEFARENAVRPLVSLLSFEVPLDELRPAPKKPSSIHSLVKGMGVPSTGNSSLSGDGSSSSSRSSSLLREYYHHHRKDRENESPEVKLSLKVACAEALWMLAKGCLSNCRKITETKGLLCLSKIIEIDKGELLHHCMMAVMEIAAAAEIDTDLRRSAFKMNSPAAKSVVEQLIRVAQQGSSIVLQIAAIKAIGCLARTFPAKETKVLSPLVLQLGHWNPEVAAEAAGALGKFTEPDNFLCVEHSKTIIEFAAVPALMRLHRSGEKAQLPLVILLSYLALHVPKSEALERAKVLGALQSVARSPLAQDPSLRELLPRAIYQLELYQDMIPFERKTSEVPFQGCNGKFSSGGLKLFVSSSCNVKLILLP</sequence>
<dbReference type="GO" id="GO:0007166">
    <property type="term" value="P:cell surface receptor signaling pathway"/>
    <property type="evidence" value="ECO:0007669"/>
    <property type="project" value="InterPro"/>
</dbReference>
<feature type="region of interest" description="Disordered" evidence="1">
    <location>
        <begin position="397"/>
        <end position="434"/>
    </location>
</feature>
<dbReference type="InterPro" id="IPR036537">
    <property type="entry name" value="Adaptor_Cbl_N_dom_sf"/>
</dbReference>
<feature type="compositionally biased region" description="Low complexity" evidence="1">
    <location>
        <begin position="415"/>
        <end position="434"/>
    </location>
</feature>
<organism evidence="3 4">
    <name type="scientific">Musa balbisiana</name>
    <name type="common">Banana</name>
    <dbReference type="NCBI Taxonomy" id="52838"/>
    <lineage>
        <taxon>Eukaryota</taxon>
        <taxon>Viridiplantae</taxon>
        <taxon>Streptophyta</taxon>
        <taxon>Embryophyta</taxon>
        <taxon>Tracheophyta</taxon>
        <taxon>Spermatophyta</taxon>
        <taxon>Magnoliopsida</taxon>
        <taxon>Liliopsida</taxon>
        <taxon>Zingiberales</taxon>
        <taxon>Musaceae</taxon>
        <taxon>Musa</taxon>
    </lineage>
</organism>
<name>A0A4S8K4S8_MUSBA</name>
<feature type="domain" description="DUF7792" evidence="2">
    <location>
        <begin position="105"/>
        <end position="225"/>
    </location>
</feature>
<dbReference type="Gene3D" id="1.20.930.20">
    <property type="entry name" value="Adaptor protein Cbl, N-terminal domain"/>
    <property type="match status" value="1"/>
</dbReference>
<dbReference type="Gene3D" id="1.25.10.10">
    <property type="entry name" value="Leucine-rich Repeat Variant"/>
    <property type="match status" value="2"/>
</dbReference>
<reference evidence="3 4" key="1">
    <citation type="journal article" date="2019" name="Nat. Plants">
        <title>Genome sequencing of Musa balbisiana reveals subgenome evolution and function divergence in polyploid bananas.</title>
        <authorList>
            <person name="Yao X."/>
        </authorList>
    </citation>
    <scope>NUCLEOTIDE SEQUENCE [LARGE SCALE GENOMIC DNA]</scope>
    <source>
        <strain evidence="4">cv. DH-PKW</strain>
        <tissue evidence="3">Leaves</tissue>
    </source>
</reference>
<dbReference type="Pfam" id="PF25055">
    <property type="entry name" value="DUF7792"/>
    <property type="match status" value="1"/>
</dbReference>
<dbReference type="InterPro" id="IPR011989">
    <property type="entry name" value="ARM-like"/>
</dbReference>
<keyword evidence="4" id="KW-1185">Reference proteome</keyword>
<evidence type="ECO:0000259" key="2">
    <source>
        <dbReference type="Pfam" id="PF25055"/>
    </source>
</evidence>
<dbReference type="AlphaFoldDB" id="A0A4S8K4S8"/>
<evidence type="ECO:0000256" key="1">
    <source>
        <dbReference type="SAM" id="MobiDB-lite"/>
    </source>
</evidence>
<dbReference type="SUPFAM" id="SSF48371">
    <property type="entry name" value="ARM repeat"/>
    <property type="match status" value="1"/>
</dbReference>
<dbReference type="Proteomes" id="UP000317650">
    <property type="component" value="Chromosome 8"/>
</dbReference>
<dbReference type="InterPro" id="IPR056694">
    <property type="entry name" value="DUF7792"/>
</dbReference>
<dbReference type="EMBL" id="PYDT01000002">
    <property type="protein sequence ID" value="THU69860.1"/>
    <property type="molecule type" value="Genomic_DNA"/>
</dbReference>
<dbReference type="SMART" id="SM00185">
    <property type="entry name" value="ARM"/>
    <property type="match status" value="5"/>
</dbReference>
<dbReference type="PANTHER" id="PTHR46168:SF1">
    <property type="entry name" value="ARMADILLO REPEAT ONLY 4"/>
    <property type="match status" value="1"/>
</dbReference>
<evidence type="ECO:0000313" key="4">
    <source>
        <dbReference type="Proteomes" id="UP000317650"/>
    </source>
</evidence>
<dbReference type="PANTHER" id="PTHR46168">
    <property type="entry name" value="ARMADILLO REPEAT ONLY 4"/>
    <property type="match status" value="1"/>
</dbReference>
<dbReference type="Pfam" id="PF00514">
    <property type="entry name" value="Arm"/>
    <property type="match status" value="1"/>
</dbReference>
<accession>A0A4S8K4S8</accession>
<evidence type="ECO:0000313" key="3">
    <source>
        <dbReference type="EMBL" id="THU69860.1"/>
    </source>
</evidence>
<protein>
    <recommendedName>
        <fullName evidence="2">DUF7792 domain-containing protein</fullName>
    </recommendedName>
</protein>
<gene>
    <name evidence="3" type="ORF">C4D60_Mb08t18860</name>
</gene>
<proteinExistence type="predicted"/>
<comment type="caution">
    <text evidence="3">The sequence shown here is derived from an EMBL/GenBank/DDBJ whole genome shotgun (WGS) entry which is preliminary data.</text>
</comment>
<dbReference type="InterPro" id="IPR016024">
    <property type="entry name" value="ARM-type_fold"/>
</dbReference>
<dbReference type="InterPro" id="IPR000225">
    <property type="entry name" value="Armadillo"/>
</dbReference>